<sequence length="399" mass="43344">MRGSVPAHAGVRALRAHRLLMRLAFGAGHIFAWVIVFRGFYLSNGNLEATLIGVAILYSLAQGIAFILTPLSGIALRHGIRRALVYGTLTAAFAFVCMSLLFTQAISDDFAFGMIVSFVILMGLHRALYWIPYATAAAEMHAGRSQLFWLRETLIALMPLLAGVLITIPRGPQILLSLISGSIILAMFPLTMIPESYERFEWGYRETFSQLFSPFNRGPLWLSLFDGIQGVTLLLIWPLAAFIIIGQSFSALGVILSATLCIAFVGRPIVRRILRTLRADRSTTVVAVIAFSSWVLRLSAGSPLQVAVADVYYHSGISPRRFSVDASASDQSADGGHFVDEYTALKEMGMALGRILACAFLALIALIVNAQSAFALTIILAAFSAAGSVVLSRRLSRQV</sequence>
<organism evidence="2 3">
    <name type="scientific">Candidatus Kaiserbacteria bacterium RIFCSPHIGHO2_01_FULL_56_24</name>
    <dbReference type="NCBI Taxonomy" id="1798487"/>
    <lineage>
        <taxon>Bacteria</taxon>
        <taxon>Candidatus Kaiseribacteriota</taxon>
    </lineage>
</organism>
<accession>A0A1F6DEX2</accession>
<evidence type="ECO:0000256" key="1">
    <source>
        <dbReference type="SAM" id="Phobius"/>
    </source>
</evidence>
<keyword evidence="1" id="KW-0472">Membrane</keyword>
<feature type="transmembrane region" description="Helical" evidence="1">
    <location>
        <begin position="174"/>
        <end position="193"/>
    </location>
</feature>
<keyword evidence="1" id="KW-0812">Transmembrane</keyword>
<gene>
    <name evidence="2" type="ORF">A2765_00750</name>
</gene>
<dbReference type="EMBL" id="MFLA01000015">
    <property type="protein sequence ID" value="OGG59979.1"/>
    <property type="molecule type" value="Genomic_DNA"/>
</dbReference>
<dbReference type="SUPFAM" id="SSF103473">
    <property type="entry name" value="MFS general substrate transporter"/>
    <property type="match status" value="1"/>
</dbReference>
<keyword evidence="1" id="KW-1133">Transmembrane helix</keyword>
<feature type="transmembrane region" description="Helical" evidence="1">
    <location>
        <begin position="110"/>
        <end position="128"/>
    </location>
</feature>
<protein>
    <recommendedName>
        <fullName evidence="4">Major facilitator superfamily (MFS) profile domain-containing protein</fullName>
    </recommendedName>
</protein>
<evidence type="ECO:0000313" key="3">
    <source>
        <dbReference type="Proteomes" id="UP000176377"/>
    </source>
</evidence>
<dbReference type="Proteomes" id="UP000176377">
    <property type="component" value="Unassembled WGS sequence"/>
</dbReference>
<dbReference type="AlphaFoldDB" id="A0A1F6DEX2"/>
<reference evidence="2 3" key="1">
    <citation type="journal article" date="2016" name="Nat. Commun.">
        <title>Thousands of microbial genomes shed light on interconnected biogeochemical processes in an aquifer system.</title>
        <authorList>
            <person name="Anantharaman K."/>
            <person name="Brown C.T."/>
            <person name="Hug L.A."/>
            <person name="Sharon I."/>
            <person name="Castelle C.J."/>
            <person name="Probst A.J."/>
            <person name="Thomas B.C."/>
            <person name="Singh A."/>
            <person name="Wilkins M.J."/>
            <person name="Karaoz U."/>
            <person name="Brodie E.L."/>
            <person name="Williams K.H."/>
            <person name="Hubbard S.S."/>
            <person name="Banfield J.F."/>
        </authorList>
    </citation>
    <scope>NUCLEOTIDE SEQUENCE [LARGE SCALE GENOMIC DNA]</scope>
</reference>
<evidence type="ECO:0000313" key="2">
    <source>
        <dbReference type="EMBL" id="OGG59979.1"/>
    </source>
</evidence>
<feature type="transmembrane region" description="Helical" evidence="1">
    <location>
        <begin position="83"/>
        <end position="104"/>
    </location>
</feature>
<feature type="transmembrane region" description="Helical" evidence="1">
    <location>
        <begin position="374"/>
        <end position="392"/>
    </location>
</feature>
<evidence type="ECO:0008006" key="4">
    <source>
        <dbReference type="Google" id="ProtNLM"/>
    </source>
</evidence>
<feature type="transmembrane region" description="Helical" evidence="1">
    <location>
        <begin position="20"/>
        <end position="43"/>
    </location>
</feature>
<dbReference type="InterPro" id="IPR036259">
    <property type="entry name" value="MFS_trans_sf"/>
</dbReference>
<feature type="transmembrane region" description="Helical" evidence="1">
    <location>
        <begin position="220"/>
        <end position="245"/>
    </location>
</feature>
<feature type="transmembrane region" description="Helical" evidence="1">
    <location>
        <begin position="49"/>
        <end position="71"/>
    </location>
</feature>
<comment type="caution">
    <text evidence="2">The sequence shown here is derived from an EMBL/GenBank/DDBJ whole genome shotgun (WGS) entry which is preliminary data.</text>
</comment>
<feature type="transmembrane region" description="Helical" evidence="1">
    <location>
        <begin position="148"/>
        <end position="168"/>
    </location>
</feature>
<feature type="transmembrane region" description="Helical" evidence="1">
    <location>
        <begin position="351"/>
        <end position="368"/>
    </location>
</feature>
<feature type="transmembrane region" description="Helical" evidence="1">
    <location>
        <begin position="251"/>
        <end position="270"/>
    </location>
</feature>
<name>A0A1F6DEX2_9BACT</name>
<proteinExistence type="predicted"/>